<dbReference type="AlphaFoldDB" id="A0A6A5Z663"/>
<dbReference type="Proteomes" id="UP000799770">
    <property type="component" value="Unassembled WGS sequence"/>
</dbReference>
<feature type="compositionally biased region" description="Low complexity" evidence="1">
    <location>
        <begin position="204"/>
        <end position="219"/>
    </location>
</feature>
<proteinExistence type="predicted"/>
<feature type="compositionally biased region" description="Basic and acidic residues" evidence="1">
    <location>
        <begin position="189"/>
        <end position="203"/>
    </location>
</feature>
<dbReference type="EMBL" id="ML977325">
    <property type="protein sequence ID" value="KAF2114514.1"/>
    <property type="molecule type" value="Genomic_DNA"/>
</dbReference>
<keyword evidence="3" id="KW-1185">Reference proteome</keyword>
<feature type="compositionally biased region" description="Basic and acidic residues" evidence="1">
    <location>
        <begin position="477"/>
        <end position="502"/>
    </location>
</feature>
<gene>
    <name evidence="2" type="ORF">BDV96DRAFT_688034</name>
</gene>
<feature type="compositionally biased region" description="Basic and acidic residues" evidence="1">
    <location>
        <begin position="160"/>
        <end position="172"/>
    </location>
</feature>
<feature type="region of interest" description="Disordered" evidence="1">
    <location>
        <begin position="1"/>
        <end position="529"/>
    </location>
</feature>
<reference evidence="2" key="1">
    <citation type="journal article" date="2020" name="Stud. Mycol.">
        <title>101 Dothideomycetes genomes: a test case for predicting lifestyles and emergence of pathogens.</title>
        <authorList>
            <person name="Haridas S."/>
            <person name="Albert R."/>
            <person name="Binder M."/>
            <person name="Bloem J."/>
            <person name="Labutti K."/>
            <person name="Salamov A."/>
            <person name="Andreopoulos B."/>
            <person name="Baker S."/>
            <person name="Barry K."/>
            <person name="Bills G."/>
            <person name="Bluhm B."/>
            <person name="Cannon C."/>
            <person name="Castanera R."/>
            <person name="Culley D."/>
            <person name="Daum C."/>
            <person name="Ezra D."/>
            <person name="Gonzalez J."/>
            <person name="Henrissat B."/>
            <person name="Kuo A."/>
            <person name="Liang C."/>
            <person name="Lipzen A."/>
            <person name="Lutzoni F."/>
            <person name="Magnuson J."/>
            <person name="Mondo S."/>
            <person name="Nolan M."/>
            <person name="Ohm R."/>
            <person name="Pangilinan J."/>
            <person name="Park H.-J."/>
            <person name="Ramirez L."/>
            <person name="Alfaro M."/>
            <person name="Sun H."/>
            <person name="Tritt A."/>
            <person name="Yoshinaga Y."/>
            <person name="Zwiers L.-H."/>
            <person name="Turgeon B."/>
            <person name="Goodwin S."/>
            <person name="Spatafora J."/>
            <person name="Crous P."/>
            <person name="Grigoriev I."/>
        </authorList>
    </citation>
    <scope>NUCLEOTIDE SEQUENCE</scope>
    <source>
        <strain evidence="2">CBS 627.86</strain>
    </source>
</reference>
<feature type="compositionally biased region" description="Basic and acidic residues" evidence="1">
    <location>
        <begin position="122"/>
        <end position="133"/>
    </location>
</feature>
<name>A0A6A5Z663_9PLEO</name>
<feature type="compositionally biased region" description="Low complexity" evidence="1">
    <location>
        <begin position="144"/>
        <end position="159"/>
    </location>
</feature>
<feature type="compositionally biased region" description="Basic and acidic residues" evidence="1">
    <location>
        <begin position="405"/>
        <end position="415"/>
    </location>
</feature>
<evidence type="ECO:0000313" key="3">
    <source>
        <dbReference type="Proteomes" id="UP000799770"/>
    </source>
</evidence>
<feature type="compositionally biased region" description="Basic and acidic residues" evidence="1">
    <location>
        <begin position="424"/>
        <end position="433"/>
    </location>
</feature>
<feature type="compositionally biased region" description="Basic and acidic residues" evidence="1">
    <location>
        <begin position="510"/>
        <end position="521"/>
    </location>
</feature>
<evidence type="ECO:0000313" key="2">
    <source>
        <dbReference type="EMBL" id="KAF2114514.1"/>
    </source>
</evidence>
<evidence type="ECO:0000256" key="1">
    <source>
        <dbReference type="SAM" id="MobiDB-lite"/>
    </source>
</evidence>
<protein>
    <submittedName>
        <fullName evidence="2">Uncharacterized protein</fullName>
    </submittedName>
</protein>
<feature type="compositionally biased region" description="Polar residues" evidence="1">
    <location>
        <begin position="306"/>
        <end position="315"/>
    </location>
</feature>
<sequence>MANVESSYVEETEHRNPRYRQIQAQNRERLFGPQPNTPHDTSKDQGPAIVEDAPSNIPPSPAHGHIVNQEVVGGPRRFTEHDVPVSEWENEYNAKHGDKSGATTHGAEAAQISRSSLEDVDIEVKSGIDEPQYRRSGPMRELPQPQNQNSTSNSENSQGESKEEKGGKDDKTYGYISKATCLSSDIPLDLEHEEKKEEDDKATTSRPPSSHSTHQTHTQFALTPSLHPSPEHSPARSGFKRSGRASPPKRPLSHIPLATHSMAPIKESLVGNGSHQQIADLPPAQRRQIAKRQSRVTMVKRPETPSPITSEQRNSLYAPLGEMEVERERREHVKNLRKVKSDESPRATAGKARPKSSGAEWVSNFTFTPEDKNKKRHSQIQQQPVKNPKAQERLSHQPQQQPQPRIKDMEQRVTKNIEQQAPQDPKKKQDRISRYLKSRSSVALMDNHPNVSGFQFPPDPEREAADVMSPHLHRPRGHLDQEERRMRDENEKREKEERERKGWPYAAVEDGGKKGKEKEKQGLCGCVVM</sequence>
<accession>A0A6A5Z663</accession>
<organism evidence="2 3">
    <name type="scientific">Lophiotrema nucula</name>
    <dbReference type="NCBI Taxonomy" id="690887"/>
    <lineage>
        <taxon>Eukaryota</taxon>
        <taxon>Fungi</taxon>
        <taxon>Dikarya</taxon>
        <taxon>Ascomycota</taxon>
        <taxon>Pezizomycotina</taxon>
        <taxon>Dothideomycetes</taxon>
        <taxon>Pleosporomycetidae</taxon>
        <taxon>Pleosporales</taxon>
        <taxon>Lophiotremataceae</taxon>
        <taxon>Lophiotrema</taxon>
    </lineage>
</organism>
<feature type="compositionally biased region" description="Basic and acidic residues" evidence="1">
    <location>
        <begin position="324"/>
        <end position="345"/>
    </location>
</feature>